<dbReference type="RefSeq" id="WP_345417427.1">
    <property type="nucleotide sequence ID" value="NZ_BAABHO010000027.1"/>
</dbReference>
<name>A0ABP9BGW0_9PSEU</name>
<dbReference type="PANTHER" id="PTHR42942:SF1">
    <property type="entry name" value="ALKYLTRANSFERASE-LIKE PROTEIN 1"/>
    <property type="match status" value="1"/>
</dbReference>
<feature type="domain" description="Methylated-DNA-[protein]-cysteine S-methyltransferase DNA binding" evidence="2">
    <location>
        <begin position="6"/>
        <end position="79"/>
    </location>
</feature>
<dbReference type="Proteomes" id="UP001500928">
    <property type="component" value="Unassembled WGS sequence"/>
</dbReference>
<dbReference type="InterPro" id="IPR036388">
    <property type="entry name" value="WH-like_DNA-bd_sf"/>
</dbReference>
<sequence>MDEARHERIRAAIAAIPEGSVATYGQIATEVGEASARLVGRVLREDGADLPWHRVLRADGSSAPQLVDEQHQRLRAEGVEIRDGRVVLADHRVASGWISER</sequence>
<gene>
    <name evidence="3" type="ORF">GCM10023200_34110</name>
</gene>
<dbReference type="InterPro" id="IPR036217">
    <property type="entry name" value="MethylDNA_cys_MeTrfase_DNAb"/>
</dbReference>
<evidence type="ECO:0000313" key="3">
    <source>
        <dbReference type="EMBL" id="GAA4795281.1"/>
    </source>
</evidence>
<proteinExistence type="predicted"/>
<keyword evidence="1" id="KW-0227">DNA damage</keyword>
<dbReference type="PANTHER" id="PTHR42942">
    <property type="entry name" value="6-O-METHYLGUANINE DNA METHYLTRANSFERASE"/>
    <property type="match status" value="1"/>
</dbReference>
<dbReference type="Pfam" id="PF01035">
    <property type="entry name" value="DNA_binding_1"/>
    <property type="match status" value="1"/>
</dbReference>
<evidence type="ECO:0000313" key="4">
    <source>
        <dbReference type="Proteomes" id="UP001500928"/>
    </source>
</evidence>
<dbReference type="InterPro" id="IPR014048">
    <property type="entry name" value="MethylDNA_cys_MeTrfase_DNA-bd"/>
</dbReference>
<dbReference type="SUPFAM" id="SSF46767">
    <property type="entry name" value="Methylated DNA-protein cysteine methyltransferase, C-terminal domain"/>
    <property type="match status" value="1"/>
</dbReference>
<dbReference type="EMBL" id="BAABHO010000027">
    <property type="protein sequence ID" value="GAA4795281.1"/>
    <property type="molecule type" value="Genomic_DNA"/>
</dbReference>
<dbReference type="Gene3D" id="1.10.10.10">
    <property type="entry name" value="Winged helix-like DNA-binding domain superfamily/Winged helix DNA-binding domain"/>
    <property type="match status" value="1"/>
</dbReference>
<protein>
    <submittedName>
        <fullName evidence="3">MGMT family protein</fullName>
    </submittedName>
</protein>
<comment type="caution">
    <text evidence="3">The sequence shown here is derived from an EMBL/GenBank/DDBJ whole genome shotgun (WGS) entry which is preliminary data.</text>
</comment>
<accession>A0ABP9BGW0</accession>
<dbReference type="CDD" id="cd06445">
    <property type="entry name" value="ATase"/>
    <property type="match status" value="1"/>
</dbReference>
<dbReference type="InterPro" id="IPR052520">
    <property type="entry name" value="ATL_DNA_repair"/>
</dbReference>
<evidence type="ECO:0000259" key="2">
    <source>
        <dbReference type="Pfam" id="PF01035"/>
    </source>
</evidence>
<reference evidence="4" key="1">
    <citation type="journal article" date="2019" name="Int. J. Syst. Evol. Microbiol.">
        <title>The Global Catalogue of Microorganisms (GCM) 10K type strain sequencing project: providing services to taxonomists for standard genome sequencing and annotation.</title>
        <authorList>
            <consortium name="The Broad Institute Genomics Platform"/>
            <consortium name="The Broad Institute Genome Sequencing Center for Infectious Disease"/>
            <person name="Wu L."/>
            <person name="Ma J."/>
        </authorList>
    </citation>
    <scope>NUCLEOTIDE SEQUENCE [LARGE SCALE GENOMIC DNA]</scope>
    <source>
        <strain evidence="4">JCM 17979</strain>
    </source>
</reference>
<keyword evidence="4" id="KW-1185">Reference proteome</keyword>
<organism evidence="3 4">
    <name type="scientific">Actinomycetospora chlora</name>
    <dbReference type="NCBI Taxonomy" id="663608"/>
    <lineage>
        <taxon>Bacteria</taxon>
        <taxon>Bacillati</taxon>
        <taxon>Actinomycetota</taxon>
        <taxon>Actinomycetes</taxon>
        <taxon>Pseudonocardiales</taxon>
        <taxon>Pseudonocardiaceae</taxon>
        <taxon>Actinomycetospora</taxon>
    </lineage>
</organism>
<evidence type="ECO:0000256" key="1">
    <source>
        <dbReference type="ARBA" id="ARBA00022763"/>
    </source>
</evidence>